<feature type="domain" description="RRM" evidence="2">
    <location>
        <begin position="67"/>
        <end position="145"/>
    </location>
</feature>
<accession>A0ABU6TV42</accession>
<keyword evidence="1" id="KW-0694">RNA-binding</keyword>
<evidence type="ECO:0000313" key="3">
    <source>
        <dbReference type="EMBL" id="MED6152721.1"/>
    </source>
</evidence>
<dbReference type="SMART" id="SM00360">
    <property type="entry name" value="RRM"/>
    <property type="match status" value="1"/>
</dbReference>
<dbReference type="EMBL" id="JASCZI010092736">
    <property type="protein sequence ID" value="MED6152721.1"/>
    <property type="molecule type" value="Genomic_DNA"/>
</dbReference>
<sequence length="164" mass="18662">MRGNTVRDLAMRERDVRKGVWFERGKQGEGSSYAGGRNKGDSGGGLVLGARRLGNLVDLGYREVETHTIFVDGLPAIISKRELYKAFGRFGFISDIFISRKARRSGQGPFAFIRYSAYGGALKAIESMNDMDWWNNKLYVTMSKFRRNEEAHRKIQGKTMRAWL</sequence>
<protein>
    <recommendedName>
        <fullName evidence="2">RRM domain-containing protein</fullName>
    </recommendedName>
</protein>
<gene>
    <name evidence="3" type="ORF">PIB30_094738</name>
</gene>
<comment type="caution">
    <text evidence="3">The sequence shown here is derived from an EMBL/GenBank/DDBJ whole genome shotgun (WGS) entry which is preliminary data.</text>
</comment>
<dbReference type="Gene3D" id="3.30.70.330">
    <property type="match status" value="1"/>
</dbReference>
<keyword evidence="4" id="KW-1185">Reference proteome</keyword>
<evidence type="ECO:0000256" key="1">
    <source>
        <dbReference type="PROSITE-ProRule" id="PRU00176"/>
    </source>
</evidence>
<reference evidence="3 4" key="1">
    <citation type="journal article" date="2023" name="Plants (Basel)">
        <title>Bridging the Gap: Combining Genomics and Transcriptomics Approaches to Understand Stylosanthes scabra, an Orphan Legume from the Brazilian Caatinga.</title>
        <authorList>
            <person name="Ferreira-Neto J.R.C."/>
            <person name="da Silva M.D."/>
            <person name="Binneck E."/>
            <person name="de Melo N.F."/>
            <person name="da Silva R.H."/>
            <person name="de Melo A.L.T.M."/>
            <person name="Pandolfi V."/>
            <person name="Bustamante F.O."/>
            <person name="Brasileiro-Vidal A.C."/>
            <person name="Benko-Iseppon A.M."/>
        </authorList>
    </citation>
    <scope>NUCLEOTIDE SEQUENCE [LARGE SCALE GENOMIC DNA]</scope>
    <source>
        <tissue evidence="3">Leaves</tissue>
    </source>
</reference>
<dbReference type="Proteomes" id="UP001341840">
    <property type="component" value="Unassembled WGS sequence"/>
</dbReference>
<evidence type="ECO:0000259" key="2">
    <source>
        <dbReference type="PROSITE" id="PS50102"/>
    </source>
</evidence>
<proteinExistence type="predicted"/>
<dbReference type="PROSITE" id="PS50102">
    <property type="entry name" value="RRM"/>
    <property type="match status" value="1"/>
</dbReference>
<dbReference type="Pfam" id="PF00076">
    <property type="entry name" value="RRM_1"/>
    <property type="match status" value="1"/>
</dbReference>
<dbReference type="SUPFAM" id="SSF54928">
    <property type="entry name" value="RNA-binding domain, RBD"/>
    <property type="match status" value="1"/>
</dbReference>
<organism evidence="3 4">
    <name type="scientific">Stylosanthes scabra</name>
    <dbReference type="NCBI Taxonomy" id="79078"/>
    <lineage>
        <taxon>Eukaryota</taxon>
        <taxon>Viridiplantae</taxon>
        <taxon>Streptophyta</taxon>
        <taxon>Embryophyta</taxon>
        <taxon>Tracheophyta</taxon>
        <taxon>Spermatophyta</taxon>
        <taxon>Magnoliopsida</taxon>
        <taxon>eudicotyledons</taxon>
        <taxon>Gunneridae</taxon>
        <taxon>Pentapetalae</taxon>
        <taxon>rosids</taxon>
        <taxon>fabids</taxon>
        <taxon>Fabales</taxon>
        <taxon>Fabaceae</taxon>
        <taxon>Papilionoideae</taxon>
        <taxon>50 kb inversion clade</taxon>
        <taxon>dalbergioids sensu lato</taxon>
        <taxon>Dalbergieae</taxon>
        <taxon>Pterocarpus clade</taxon>
        <taxon>Stylosanthes</taxon>
    </lineage>
</organism>
<dbReference type="InterPro" id="IPR035979">
    <property type="entry name" value="RBD_domain_sf"/>
</dbReference>
<dbReference type="InterPro" id="IPR012677">
    <property type="entry name" value="Nucleotide-bd_a/b_plait_sf"/>
</dbReference>
<dbReference type="InterPro" id="IPR000504">
    <property type="entry name" value="RRM_dom"/>
</dbReference>
<evidence type="ECO:0000313" key="4">
    <source>
        <dbReference type="Proteomes" id="UP001341840"/>
    </source>
</evidence>
<dbReference type="CDD" id="cd00590">
    <property type="entry name" value="RRM_SF"/>
    <property type="match status" value="1"/>
</dbReference>
<name>A0ABU6TV42_9FABA</name>